<keyword evidence="4" id="KW-1185">Reference proteome</keyword>
<feature type="region of interest" description="Disordered" evidence="1">
    <location>
        <begin position="93"/>
        <end position="129"/>
    </location>
</feature>
<dbReference type="AlphaFoldDB" id="A0A8S3UJB9"/>
<evidence type="ECO:0000313" key="3">
    <source>
        <dbReference type="EMBL" id="CAG2246477.1"/>
    </source>
</evidence>
<dbReference type="OrthoDB" id="6183880at2759"/>
<comment type="caution">
    <text evidence="3">The sequence shown here is derived from an EMBL/GenBank/DDBJ whole genome shotgun (WGS) entry which is preliminary data.</text>
</comment>
<reference evidence="3" key="1">
    <citation type="submission" date="2021-03" db="EMBL/GenBank/DDBJ databases">
        <authorList>
            <person name="Bekaert M."/>
        </authorList>
    </citation>
    <scope>NUCLEOTIDE SEQUENCE</scope>
</reference>
<proteinExistence type="predicted"/>
<evidence type="ECO:0000259" key="2">
    <source>
        <dbReference type="PROSITE" id="PS00028"/>
    </source>
</evidence>
<protein>
    <recommendedName>
        <fullName evidence="2">C2H2-type domain-containing protein</fullName>
    </recommendedName>
</protein>
<dbReference type="Proteomes" id="UP000683360">
    <property type="component" value="Unassembled WGS sequence"/>
</dbReference>
<gene>
    <name evidence="3" type="ORF">MEDL_58451</name>
</gene>
<dbReference type="EMBL" id="CAJPWZ010002869">
    <property type="protein sequence ID" value="CAG2246477.1"/>
    <property type="molecule type" value="Genomic_DNA"/>
</dbReference>
<organism evidence="3 4">
    <name type="scientific">Mytilus edulis</name>
    <name type="common">Blue mussel</name>
    <dbReference type="NCBI Taxonomy" id="6550"/>
    <lineage>
        <taxon>Eukaryota</taxon>
        <taxon>Metazoa</taxon>
        <taxon>Spiralia</taxon>
        <taxon>Lophotrochozoa</taxon>
        <taxon>Mollusca</taxon>
        <taxon>Bivalvia</taxon>
        <taxon>Autobranchia</taxon>
        <taxon>Pteriomorphia</taxon>
        <taxon>Mytilida</taxon>
        <taxon>Mytiloidea</taxon>
        <taxon>Mytilidae</taxon>
        <taxon>Mytilinae</taxon>
        <taxon>Mytilus</taxon>
    </lineage>
</organism>
<feature type="domain" description="C2H2-type" evidence="2">
    <location>
        <begin position="52"/>
        <end position="72"/>
    </location>
</feature>
<sequence>MEGCPILTDIINCFTSIDQLLTFVRTYDLEDDPYVQLRLAHLRQTSPPVFKCTTCGEWLSTQENYELHLLYHETIQDFDLSFFDDTNSDSNHMGSTIISGKRKASIPDSSIDNTDSPPPAKKVSPQASMVPVTTTLQHIHFGRKGNAPTPKMVL</sequence>
<dbReference type="PROSITE" id="PS00028">
    <property type="entry name" value="ZINC_FINGER_C2H2_1"/>
    <property type="match status" value="1"/>
</dbReference>
<evidence type="ECO:0000256" key="1">
    <source>
        <dbReference type="SAM" id="MobiDB-lite"/>
    </source>
</evidence>
<accession>A0A8S3UJB9</accession>
<name>A0A8S3UJB9_MYTED</name>
<dbReference type="InterPro" id="IPR013087">
    <property type="entry name" value="Znf_C2H2_type"/>
</dbReference>
<evidence type="ECO:0000313" key="4">
    <source>
        <dbReference type="Proteomes" id="UP000683360"/>
    </source>
</evidence>